<accession>A0A8H3HHH9</accession>
<feature type="compositionally biased region" description="Polar residues" evidence="1">
    <location>
        <begin position="84"/>
        <end position="118"/>
    </location>
</feature>
<gene>
    <name evidence="2" type="ORF">RDB_LOCUS156047</name>
</gene>
<feature type="compositionally biased region" description="Basic and acidic residues" evidence="1">
    <location>
        <begin position="242"/>
        <end position="255"/>
    </location>
</feature>
<name>A0A8H3HHH9_9AGAM</name>
<protein>
    <submittedName>
        <fullName evidence="2">Uncharacterized protein</fullName>
    </submittedName>
</protein>
<dbReference type="Proteomes" id="UP000663843">
    <property type="component" value="Unassembled WGS sequence"/>
</dbReference>
<proteinExistence type="predicted"/>
<evidence type="ECO:0000313" key="2">
    <source>
        <dbReference type="EMBL" id="CAE6513459.1"/>
    </source>
</evidence>
<evidence type="ECO:0000256" key="1">
    <source>
        <dbReference type="SAM" id="MobiDB-lite"/>
    </source>
</evidence>
<reference evidence="2" key="1">
    <citation type="submission" date="2021-01" db="EMBL/GenBank/DDBJ databases">
        <authorList>
            <person name="Kaushik A."/>
        </authorList>
    </citation>
    <scope>NUCLEOTIDE SEQUENCE</scope>
    <source>
        <strain evidence="2">AG2-2IIIB</strain>
    </source>
</reference>
<sequence>MLRSYAHIRIHSSIEMPLFKKNHDVPVDTSYAGNPSDPNYAVASQYNPESNAYPGGAGPTGHPSGVGTTLSQGNNTAGYYDSPHTAQSTGYDQPTGYDQSTSGYNAQPNSTVSPNQPMRNDAGRGALASEPGYPMEGQTGTGMGATTAGTTTGTTGLTGRDHHAPYTGTGAQNVHSTAPTGMTGATGGDMSARDAKKLEMKGKAQQLAGMVLSSQSMKAKGAAKEQEAAAIRHHQTNIATAESHEAQARLARERAGQNPYH</sequence>
<feature type="compositionally biased region" description="Polar residues" evidence="1">
    <location>
        <begin position="31"/>
        <end position="50"/>
    </location>
</feature>
<dbReference type="AlphaFoldDB" id="A0A8H3HHH9"/>
<feature type="compositionally biased region" description="Low complexity" evidence="1">
    <location>
        <begin position="144"/>
        <end position="158"/>
    </location>
</feature>
<feature type="compositionally biased region" description="Polar residues" evidence="1">
    <location>
        <begin position="66"/>
        <end position="77"/>
    </location>
</feature>
<comment type="caution">
    <text evidence="2">The sequence shown here is derived from an EMBL/GenBank/DDBJ whole genome shotgun (WGS) entry which is preliminary data.</text>
</comment>
<feature type="region of interest" description="Disordered" evidence="1">
    <location>
        <begin position="242"/>
        <end position="261"/>
    </location>
</feature>
<feature type="region of interest" description="Disordered" evidence="1">
    <location>
        <begin position="29"/>
        <end position="191"/>
    </location>
</feature>
<organism evidence="2 3">
    <name type="scientific">Rhizoctonia solani</name>
    <dbReference type="NCBI Taxonomy" id="456999"/>
    <lineage>
        <taxon>Eukaryota</taxon>
        <taxon>Fungi</taxon>
        <taxon>Dikarya</taxon>
        <taxon>Basidiomycota</taxon>
        <taxon>Agaricomycotina</taxon>
        <taxon>Agaricomycetes</taxon>
        <taxon>Cantharellales</taxon>
        <taxon>Ceratobasidiaceae</taxon>
        <taxon>Rhizoctonia</taxon>
    </lineage>
</organism>
<dbReference type="EMBL" id="CAJMWT010006167">
    <property type="protein sequence ID" value="CAE6513459.1"/>
    <property type="molecule type" value="Genomic_DNA"/>
</dbReference>
<evidence type="ECO:0000313" key="3">
    <source>
        <dbReference type="Proteomes" id="UP000663843"/>
    </source>
</evidence>